<gene>
    <name evidence="2" type="ORF">E9232_001120</name>
</gene>
<evidence type="ECO:0000313" key="2">
    <source>
        <dbReference type="EMBL" id="MDR6288613.1"/>
    </source>
</evidence>
<reference evidence="2 3" key="1">
    <citation type="submission" date="2023-07" db="EMBL/GenBank/DDBJ databases">
        <title>Sorghum-associated microbial communities from plants grown in Nebraska, USA.</title>
        <authorList>
            <person name="Schachtman D."/>
        </authorList>
    </citation>
    <scope>NUCLEOTIDE SEQUENCE [LARGE SCALE GENOMIC DNA]</scope>
    <source>
        <strain evidence="2 3">584</strain>
    </source>
</reference>
<evidence type="ECO:0000256" key="1">
    <source>
        <dbReference type="SAM" id="MobiDB-lite"/>
    </source>
</evidence>
<name>A0ABU1JJ35_9PROT</name>
<dbReference type="RefSeq" id="WP_309792622.1">
    <property type="nucleotide sequence ID" value="NZ_JAVDPW010000002.1"/>
</dbReference>
<sequence>MNQPNRNGEQRLLDRDRPNRRRPHPAIAARSIFAAVITRQDTSKSVPDAAFAEIAGIAKKIAEEVNESIAGSQANQAAAILSNADLEQALIDFSFDVDAAAGEDIVTGSATLNAARTEYLATWLEWAGRIDRRRMVA</sequence>
<feature type="region of interest" description="Disordered" evidence="1">
    <location>
        <begin position="1"/>
        <end position="25"/>
    </location>
</feature>
<accession>A0ABU1JJ35</accession>
<keyword evidence="3" id="KW-1185">Reference proteome</keyword>
<comment type="caution">
    <text evidence="2">The sequence shown here is derived from an EMBL/GenBank/DDBJ whole genome shotgun (WGS) entry which is preliminary data.</text>
</comment>
<protein>
    <submittedName>
        <fullName evidence="2">Uncharacterized protein</fullName>
    </submittedName>
</protein>
<dbReference type="EMBL" id="JAVDPW010000002">
    <property type="protein sequence ID" value="MDR6288613.1"/>
    <property type="molecule type" value="Genomic_DNA"/>
</dbReference>
<dbReference type="Proteomes" id="UP001262410">
    <property type="component" value="Unassembled WGS sequence"/>
</dbReference>
<feature type="compositionally biased region" description="Basic and acidic residues" evidence="1">
    <location>
        <begin position="8"/>
        <end position="17"/>
    </location>
</feature>
<evidence type="ECO:0000313" key="3">
    <source>
        <dbReference type="Proteomes" id="UP001262410"/>
    </source>
</evidence>
<proteinExistence type="predicted"/>
<organism evidence="2 3">
    <name type="scientific">Inquilinus ginsengisoli</name>
    <dbReference type="NCBI Taxonomy" id="363840"/>
    <lineage>
        <taxon>Bacteria</taxon>
        <taxon>Pseudomonadati</taxon>
        <taxon>Pseudomonadota</taxon>
        <taxon>Alphaproteobacteria</taxon>
        <taxon>Rhodospirillales</taxon>
        <taxon>Rhodospirillaceae</taxon>
        <taxon>Inquilinus</taxon>
    </lineage>
</organism>